<feature type="compositionally biased region" description="Basic and acidic residues" evidence="1">
    <location>
        <begin position="93"/>
        <end position="104"/>
    </location>
</feature>
<organism evidence="2 3">
    <name type="scientific">Phrynosoma platyrhinos</name>
    <name type="common">Desert horned lizard</name>
    <dbReference type="NCBI Taxonomy" id="52577"/>
    <lineage>
        <taxon>Eukaryota</taxon>
        <taxon>Metazoa</taxon>
        <taxon>Chordata</taxon>
        <taxon>Craniata</taxon>
        <taxon>Vertebrata</taxon>
        <taxon>Euteleostomi</taxon>
        <taxon>Lepidosauria</taxon>
        <taxon>Squamata</taxon>
        <taxon>Bifurcata</taxon>
        <taxon>Unidentata</taxon>
        <taxon>Episquamata</taxon>
        <taxon>Toxicofera</taxon>
        <taxon>Iguania</taxon>
        <taxon>Phrynosomatidae</taxon>
        <taxon>Phrynosomatinae</taxon>
        <taxon>Phrynosoma</taxon>
    </lineage>
</organism>
<dbReference type="EMBL" id="JAIPUX010000439">
    <property type="protein sequence ID" value="KAH0628805.1"/>
    <property type="molecule type" value="Genomic_DNA"/>
</dbReference>
<feature type="compositionally biased region" description="Acidic residues" evidence="1">
    <location>
        <begin position="1"/>
        <end position="10"/>
    </location>
</feature>
<proteinExistence type="predicted"/>
<gene>
    <name evidence="2" type="ORF">JD844_010353</name>
</gene>
<evidence type="ECO:0000313" key="2">
    <source>
        <dbReference type="EMBL" id="KAH0628805.1"/>
    </source>
</evidence>
<evidence type="ECO:0000313" key="3">
    <source>
        <dbReference type="Proteomes" id="UP000826234"/>
    </source>
</evidence>
<name>A0ABQ7THB0_PHRPL</name>
<sequence length="110" mass="11826">MAQQEEDEEVTLGKMDSRDPLTKEIDLVERDPKQINQDVVKGHSDVTADLSHCFKEGIAEGTYAQGVATPAALDFNEVALDARHGPPDVAEGDAGKEEAPEQGKGHTQCP</sequence>
<feature type="region of interest" description="Disordered" evidence="1">
    <location>
        <begin position="82"/>
        <end position="110"/>
    </location>
</feature>
<protein>
    <submittedName>
        <fullName evidence="2">Uncharacterized protein</fullName>
    </submittedName>
</protein>
<dbReference type="Proteomes" id="UP000826234">
    <property type="component" value="Unassembled WGS sequence"/>
</dbReference>
<accession>A0ABQ7THB0</accession>
<evidence type="ECO:0000256" key="1">
    <source>
        <dbReference type="SAM" id="MobiDB-lite"/>
    </source>
</evidence>
<comment type="caution">
    <text evidence="2">The sequence shown here is derived from an EMBL/GenBank/DDBJ whole genome shotgun (WGS) entry which is preliminary data.</text>
</comment>
<keyword evidence="3" id="KW-1185">Reference proteome</keyword>
<reference evidence="2 3" key="1">
    <citation type="journal article" date="2022" name="Gigascience">
        <title>A chromosome-level genome assembly and annotation of the desert horned lizard, Phrynosoma platyrhinos, provides insight into chromosomal rearrangements among reptiles.</title>
        <authorList>
            <person name="Koochekian N."/>
            <person name="Ascanio A."/>
            <person name="Farleigh K."/>
            <person name="Card D.C."/>
            <person name="Schield D.R."/>
            <person name="Castoe T.A."/>
            <person name="Jezkova T."/>
        </authorList>
    </citation>
    <scope>NUCLEOTIDE SEQUENCE [LARGE SCALE GENOMIC DNA]</scope>
    <source>
        <strain evidence="2">NK-2021</strain>
    </source>
</reference>
<feature type="region of interest" description="Disordered" evidence="1">
    <location>
        <begin position="1"/>
        <end position="23"/>
    </location>
</feature>